<organism evidence="1">
    <name type="scientific">marine sediment metagenome</name>
    <dbReference type="NCBI Taxonomy" id="412755"/>
    <lineage>
        <taxon>unclassified sequences</taxon>
        <taxon>metagenomes</taxon>
        <taxon>ecological metagenomes</taxon>
    </lineage>
</organism>
<gene>
    <name evidence="1" type="ORF">S12H4_25711</name>
</gene>
<proteinExistence type="predicted"/>
<dbReference type="AlphaFoldDB" id="X1SC42"/>
<protein>
    <submittedName>
        <fullName evidence="1">Uncharacterized protein</fullName>
    </submittedName>
</protein>
<name>X1SC42_9ZZZZ</name>
<dbReference type="EMBL" id="BARW01014518">
    <property type="protein sequence ID" value="GAI76696.1"/>
    <property type="molecule type" value="Genomic_DNA"/>
</dbReference>
<evidence type="ECO:0000313" key="1">
    <source>
        <dbReference type="EMBL" id="GAI76696.1"/>
    </source>
</evidence>
<sequence length="36" mass="4391">MPVNLGDINIFQGYHYPCFLYISKIFVNYSTEYFHR</sequence>
<reference evidence="1" key="1">
    <citation type="journal article" date="2014" name="Front. Microbiol.">
        <title>High frequency of phylogenetically diverse reductive dehalogenase-homologous genes in deep subseafloor sedimentary metagenomes.</title>
        <authorList>
            <person name="Kawai M."/>
            <person name="Futagami T."/>
            <person name="Toyoda A."/>
            <person name="Takaki Y."/>
            <person name="Nishi S."/>
            <person name="Hori S."/>
            <person name="Arai W."/>
            <person name="Tsubouchi T."/>
            <person name="Morono Y."/>
            <person name="Uchiyama I."/>
            <person name="Ito T."/>
            <person name="Fujiyama A."/>
            <person name="Inagaki F."/>
            <person name="Takami H."/>
        </authorList>
    </citation>
    <scope>NUCLEOTIDE SEQUENCE</scope>
    <source>
        <strain evidence="1">Expedition CK06-06</strain>
    </source>
</reference>
<comment type="caution">
    <text evidence="1">The sequence shown here is derived from an EMBL/GenBank/DDBJ whole genome shotgun (WGS) entry which is preliminary data.</text>
</comment>
<accession>X1SC42</accession>
<feature type="non-terminal residue" evidence="1">
    <location>
        <position position="36"/>
    </location>
</feature>